<keyword evidence="2" id="KW-0378">Hydrolase</keyword>
<keyword evidence="8" id="KW-1185">Reference proteome</keyword>
<reference evidence="7 8" key="1">
    <citation type="submission" date="2018-04" db="EMBL/GenBank/DDBJ databases">
        <title>Genomic Encyclopedia of Type Strains, Phase IV (KMG-IV): sequencing the most valuable type-strain genomes for metagenomic binning, comparative biology and taxonomic classification.</title>
        <authorList>
            <person name="Goeker M."/>
        </authorList>
    </citation>
    <scope>NUCLEOTIDE SEQUENCE [LARGE SCALE GENOMIC DNA]</scope>
    <source>
        <strain evidence="7 8">DSM 14823</strain>
    </source>
</reference>
<dbReference type="Pfam" id="PF02836">
    <property type="entry name" value="Glyco_hydro_2_C"/>
    <property type="match status" value="1"/>
</dbReference>
<dbReference type="PANTHER" id="PTHR42732">
    <property type="entry name" value="BETA-GALACTOSIDASE"/>
    <property type="match status" value="1"/>
</dbReference>
<feature type="domain" description="Beta-mannosidase-like galactose-binding" evidence="6">
    <location>
        <begin position="264"/>
        <end position="343"/>
    </location>
</feature>
<protein>
    <submittedName>
        <fullName evidence="7">Beta-galactosidase</fullName>
    </submittedName>
</protein>
<organism evidence="7 8">
    <name type="scientific">Victivallis vadensis</name>
    <dbReference type="NCBI Taxonomy" id="172901"/>
    <lineage>
        <taxon>Bacteria</taxon>
        <taxon>Pseudomonadati</taxon>
        <taxon>Lentisphaerota</taxon>
        <taxon>Lentisphaeria</taxon>
        <taxon>Victivallales</taxon>
        <taxon>Victivallaceae</taxon>
        <taxon>Victivallis</taxon>
    </lineage>
</organism>
<keyword evidence="3" id="KW-0326">Glycosidase</keyword>
<dbReference type="InterPro" id="IPR006102">
    <property type="entry name" value="Ig-like_GH2"/>
</dbReference>
<evidence type="ECO:0000256" key="2">
    <source>
        <dbReference type="ARBA" id="ARBA00022801"/>
    </source>
</evidence>
<dbReference type="InterPro" id="IPR013783">
    <property type="entry name" value="Ig-like_fold"/>
</dbReference>
<dbReference type="GO" id="GO:0004553">
    <property type="term" value="F:hydrolase activity, hydrolyzing O-glycosyl compounds"/>
    <property type="evidence" value="ECO:0007669"/>
    <property type="project" value="InterPro"/>
</dbReference>
<comment type="similarity">
    <text evidence="1">Belongs to the glycosyl hydrolase 2 family.</text>
</comment>
<dbReference type="InterPro" id="IPR036156">
    <property type="entry name" value="Beta-gal/glucu_dom_sf"/>
</dbReference>
<evidence type="ECO:0000313" key="7">
    <source>
        <dbReference type="EMBL" id="PVY39151.1"/>
    </source>
</evidence>
<dbReference type="PANTHER" id="PTHR42732:SF1">
    <property type="entry name" value="BETA-MANNOSIDASE"/>
    <property type="match status" value="1"/>
</dbReference>
<evidence type="ECO:0000313" key="8">
    <source>
        <dbReference type="Proteomes" id="UP000245959"/>
    </source>
</evidence>
<feature type="domain" description="Glycoside hydrolase family 2 immunoglobulin-like beta-sandwich" evidence="4">
    <location>
        <begin position="373"/>
        <end position="481"/>
    </location>
</feature>
<dbReference type="SUPFAM" id="SSF49785">
    <property type="entry name" value="Galactose-binding domain-like"/>
    <property type="match status" value="1"/>
</dbReference>
<comment type="caution">
    <text evidence="7">The sequence shown here is derived from an EMBL/GenBank/DDBJ whole genome shotgun (WGS) entry which is preliminary data.</text>
</comment>
<dbReference type="SUPFAM" id="SSF49303">
    <property type="entry name" value="beta-Galactosidase/glucuronidase domain"/>
    <property type="match status" value="1"/>
</dbReference>
<dbReference type="InterPro" id="IPR051913">
    <property type="entry name" value="GH2_Domain-Containing"/>
</dbReference>
<dbReference type="InterPro" id="IPR008979">
    <property type="entry name" value="Galactose-bd-like_sf"/>
</dbReference>
<dbReference type="Pfam" id="PF00703">
    <property type="entry name" value="Glyco_hydro_2"/>
    <property type="match status" value="1"/>
</dbReference>
<feature type="domain" description="Glycoside hydrolase family 2 catalytic" evidence="5">
    <location>
        <begin position="485"/>
        <end position="630"/>
    </location>
</feature>
<dbReference type="InterPro" id="IPR017853">
    <property type="entry name" value="GH"/>
</dbReference>
<dbReference type="Gene3D" id="2.60.40.10">
    <property type="entry name" value="Immunoglobulins"/>
    <property type="match status" value="1"/>
</dbReference>
<evidence type="ECO:0000259" key="6">
    <source>
        <dbReference type="Pfam" id="PF22666"/>
    </source>
</evidence>
<evidence type="ECO:0000259" key="4">
    <source>
        <dbReference type="Pfam" id="PF00703"/>
    </source>
</evidence>
<evidence type="ECO:0000256" key="1">
    <source>
        <dbReference type="ARBA" id="ARBA00007401"/>
    </source>
</evidence>
<dbReference type="OrthoDB" id="9762066at2"/>
<dbReference type="SUPFAM" id="SSF51445">
    <property type="entry name" value="(Trans)glycosidases"/>
    <property type="match status" value="1"/>
</dbReference>
<dbReference type="Gene3D" id="2.60.120.260">
    <property type="entry name" value="Galactose-binding domain-like"/>
    <property type="match status" value="1"/>
</dbReference>
<dbReference type="Proteomes" id="UP000245959">
    <property type="component" value="Unassembled WGS sequence"/>
</dbReference>
<dbReference type="EMBL" id="QEKH01000022">
    <property type="protein sequence ID" value="PVY39151.1"/>
    <property type="molecule type" value="Genomic_DNA"/>
</dbReference>
<sequence>MRRLLFTMLLLCVLAARGEEHPVPLDAAWTLPDGARLTPAGTLEIQIRPGKEANRFLTAQRTFDIIPYRGHDIELVYRLRAEKVTRPPQDFTGIKLILSCRSGHREIVADTPRQWNHGDFDWREVTIPMSVPEDARTAKLMVGLQNSSGLIEVRSITVRDLGERPDAEVSPAPYLPPRGKFRRADTIDIAATGPTKVQRSLNGMWKISELETAVKPFPADADRERGIERPEFDDSGWAEIAVPLNWYLKYPEKQNLREPYVKGWYRTTFDLAATELKQRRVILKFDVIGCDATLFLNGREVGRHLGDFTAFELDVTDAARPGRNTLAIRVFTDQGHAANPEKIHHAYGAQWSVKDIKGGIWQNVALSLEPEIRIAGLFVTPRLAKSAVEVDYKILNHTGKTVKTALDFSATPAIRQDAGKLAGTRRHAVALQPGVNTGTVELPLSDPVRWSTTNPYLYFLVCEVKDAEGGFSRDAVRFGYREFAARDGKFFLNGEEIYLFGQNIGSKFGGNGLDEAQEERNILGILLDYRNLGYVMTRTSHMPILPLALEIADEIGMMIYHEWAWSFTTNLDFEAFERNNLREIAEFVKASYNHPSVCMWSLGNEIKHQEPGIARQLDLQYDTVRALDKSGRPACSFSAMGSWYSYGTNRLKTDVIDIHEYAGLASPWSRLPELLARQYEGELRIYGETGRLSRPLVAWETVGFSWGTHVTDRNFRRGDIGQYADYVNKPSSWGSPNGIGFIGCAPLFEALTPGFAEWAQALYGRRIYEIFRLDPNFSGFAPWFGGNPAATLWTQPLFPALRNENSLFPRNLFTGENYRWRLELVNSNSRRYRAPQLELALHRTTREAVILHTQKLPEIAPYSRSSVPVALTVPAGLRSGDWQLRVTLREADEIVARNYYDLFLSPRPEKITGRRPLFVLDTGAGKNVAALETLLDEFGLACRRINSAAEAAADSVLAVPPETAEPQTLRLQDDPAVAAFLNRGGTLLVLEQKNIKSILPGNRSPAPGGNTFVDVVTPDHPLFAGLDPARFDTWNNPDHGYVAAAAFLPYSPDALAVRGTGLGQNGIGGAVIEGTVGSGRVLLSQLEATACYRNDSAAAAYLRNLLAYAVGEERWEQAQPLSVGQSRTFEVRPETQKPIDLAPYANAPFRDEYENDGKGGWTDQGSNDFRMMPVGELTAAGVRFRIVDPARNGGRGCLVLRGSERPGLPAAVRGIRVHEKVSRLFFMHTAAWGNRGFAGAYRIRYADGKTVDYKLQGGKNIGDWWRVAMLPEAKVGIICRNAFGSEVGTFVAAWRNPRPEVRVDSFDFLSAGEAQDGGIDWLPSNSPVPVLVAVTAEKAEEKDHGQLR</sequence>
<dbReference type="RefSeq" id="WP_116884772.1">
    <property type="nucleotide sequence ID" value="NZ_CABMMC010000010.1"/>
</dbReference>
<proteinExistence type="inferred from homology"/>
<evidence type="ECO:0000256" key="3">
    <source>
        <dbReference type="ARBA" id="ARBA00023295"/>
    </source>
</evidence>
<dbReference type="InterPro" id="IPR006103">
    <property type="entry name" value="Glyco_hydro_2_cat"/>
</dbReference>
<dbReference type="Pfam" id="PF22666">
    <property type="entry name" value="Glyco_hydro_2_N2"/>
    <property type="match status" value="1"/>
</dbReference>
<dbReference type="GO" id="GO:0005975">
    <property type="term" value="P:carbohydrate metabolic process"/>
    <property type="evidence" value="ECO:0007669"/>
    <property type="project" value="InterPro"/>
</dbReference>
<dbReference type="InterPro" id="IPR054593">
    <property type="entry name" value="Beta-mannosidase-like_N2"/>
</dbReference>
<name>A0A2U1AS17_9BACT</name>
<evidence type="ECO:0000259" key="5">
    <source>
        <dbReference type="Pfam" id="PF02836"/>
    </source>
</evidence>
<dbReference type="Gene3D" id="3.20.20.80">
    <property type="entry name" value="Glycosidases"/>
    <property type="match status" value="1"/>
</dbReference>
<gene>
    <name evidence="7" type="ORF">C8D82_12226</name>
</gene>
<accession>A0A2U1AS17</accession>
<dbReference type="GeneID" id="78296064"/>